<proteinExistence type="inferred from homology"/>
<name>A0A6V7NL28_ANACO</name>
<evidence type="ECO:0000256" key="1">
    <source>
        <dbReference type="ARBA" id="ARBA00000546"/>
    </source>
</evidence>
<dbReference type="EMBL" id="LR862139">
    <property type="protein sequence ID" value="CAD1819280.1"/>
    <property type="molecule type" value="Genomic_DNA"/>
</dbReference>
<dbReference type="InterPro" id="IPR018238">
    <property type="entry name" value="Glyco_hydro_14_CS"/>
</dbReference>
<keyword evidence="7 8" id="KW-0624">Polysaccharide degradation</keyword>
<evidence type="ECO:0000256" key="3">
    <source>
        <dbReference type="ARBA" id="ARBA00012594"/>
    </source>
</evidence>
<comment type="catalytic activity">
    <reaction evidence="1 8">
        <text>Hydrolysis of (1-&gt;4)-alpha-D-glucosidic linkages in polysaccharides so as to remove successive maltose units from the non-reducing ends of the chains.</text>
        <dbReference type="EC" id="3.2.1.2"/>
    </reaction>
</comment>
<dbReference type="SUPFAM" id="SSF51445">
    <property type="entry name" value="(Trans)glycosidases"/>
    <property type="match status" value="1"/>
</dbReference>
<dbReference type="GO" id="GO:0000272">
    <property type="term" value="P:polysaccharide catabolic process"/>
    <property type="evidence" value="ECO:0007669"/>
    <property type="project" value="UniProtKB-KW"/>
</dbReference>
<dbReference type="PANTHER" id="PTHR31352:SF40">
    <property type="entry name" value="BETA-AMYLASE 6"/>
    <property type="match status" value="1"/>
</dbReference>
<evidence type="ECO:0000313" key="9">
    <source>
        <dbReference type="EMBL" id="CAD1819280.1"/>
    </source>
</evidence>
<keyword evidence="4 8" id="KW-0378">Hydrolase</keyword>
<evidence type="ECO:0000256" key="7">
    <source>
        <dbReference type="ARBA" id="ARBA00023326"/>
    </source>
</evidence>
<dbReference type="InterPro" id="IPR017853">
    <property type="entry name" value="GH"/>
</dbReference>
<dbReference type="PROSITE" id="PS00679">
    <property type="entry name" value="BETA_AMYLASE_2"/>
    <property type="match status" value="1"/>
</dbReference>
<keyword evidence="5 8" id="KW-0119">Carbohydrate metabolism</keyword>
<accession>A0A6V7NL28</accession>
<dbReference type="AlphaFoldDB" id="A0A6V7NL28"/>
<comment type="similarity">
    <text evidence="2 8">Belongs to the glycosyl hydrolase 14 family.</text>
</comment>
<dbReference type="Pfam" id="PF01373">
    <property type="entry name" value="Glyco_hydro_14"/>
    <property type="match status" value="2"/>
</dbReference>
<dbReference type="Gene3D" id="3.20.20.80">
    <property type="entry name" value="Glycosidases"/>
    <property type="match status" value="3"/>
</dbReference>
<evidence type="ECO:0000256" key="5">
    <source>
        <dbReference type="ARBA" id="ARBA00023277"/>
    </source>
</evidence>
<evidence type="ECO:0000256" key="6">
    <source>
        <dbReference type="ARBA" id="ARBA00023295"/>
    </source>
</evidence>
<dbReference type="EC" id="3.2.1.2" evidence="3 8"/>
<protein>
    <recommendedName>
        <fullName evidence="3 8">Beta-amylase</fullName>
        <ecNumber evidence="3 8">3.2.1.2</ecNumber>
    </recommendedName>
</protein>
<dbReference type="GO" id="GO:0016161">
    <property type="term" value="F:beta-amylase activity"/>
    <property type="evidence" value="ECO:0007669"/>
    <property type="project" value="UniProtKB-EC"/>
</dbReference>
<evidence type="ECO:0000256" key="2">
    <source>
        <dbReference type="ARBA" id="ARBA00005652"/>
    </source>
</evidence>
<dbReference type="PANTHER" id="PTHR31352">
    <property type="entry name" value="BETA-AMYLASE 1, CHLOROPLASTIC"/>
    <property type="match status" value="1"/>
</dbReference>
<organism evidence="9">
    <name type="scientific">Ananas comosus var. bracteatus</name>
    <name type="common">red pineapple</name>
    <dbReference type="NCBI Taxonomy" id="296719"/>
    <lineage>
        <taxon>Eukaryota</taxon>
        <taxon>Viridiplantae</taxon>
        <taxon>Streptophyta</taxon>
        <taxon>Embryophyta</taxon>
        <taxon>Tracheophyta</taxon>
        <taxon>Spermatophyta</taxon>
        <taxon>Magnoliopsida</taxon>
        <taxon>Liliopsida</taxon>
        <taxon>Poales</taxon>
        <taxon>Bromeliaceae</taxon>
        <taxon>Bromelioideae</taxon>
        <taxon>Ananas</taxon>
    </lineage>
</organism>
<dbReference type="InterPro" id="IPR001554">
    <property type="entry name" value="Glyco_hydro_14"/>
</dbReference>
<evidence type="ECO:0000256" key="4">
    <source>
        <dbReference type="ARBA" id="ARBA00022801"/>
    </source>
</evidence>
<evidence type="ECO:0000256" key="8">
    <source>
        <dbReference type="RuleBase" id="RU000509"/>
    </source>
</evidence>
<reference evidence="9" key="1">
    <citation type="submission" date="2020-07" db="EMBL/GenBank/DDBJ databases">
        <authorList>
            <person name="Lin J."/>
        </authorList>
    </citation>
    <scope>NUCLEOTIDE SEQUENCE</scope>
</reference>
<dbReference type="PRINTS" id="PR00750">
    <property type="entry name" value="BETAAMYLASE"/>
</dbReference>
<keyword evidence="6 8" id="KW-0326">Glycosidase</keyword>
<sequence>MKQLQEAKVDGVMIDVWWGIIEATGPKIYEWGAYRQLFQMVKEEGLKLQAIMLFHQCRGNIGDKVDIPIPQWVWDIGLYSDFMKSFRKNMTDFLDGSLITDIEVGLGPAGEMRYPSYPQNQGWVFPGIGEFQCYDKYLEANFKATAAKVGLPEWELPDDAGEYNHTPDATKFFSADGTYTTEKGKFFLTWYSNKLIEHADQILDEANQAFLGCKMKLAAKVLSAAWREGIEAACENALNQYDRKAYNQILKNARPNGLLPRSTEVLQTIKPLERSKPQIPIEKILEASEMLKPYPFDPETDMSVGGDIADFIDGKFDKIFYKITSILN</sequence>
<gene>
    <name evidence="9" type="ORF">CB5_LOCUS2491</name>
</gene>